<evidence type="ECO:0000256" key="6">
    <source>
        <dbReference type="SAM" id="Phobius"/>
    </source>
</evidence>
<feature type="transmembrane region" description="Helical" evidence="6">
    <location>
        <begin position="70"/>
        <end position="89"/>
    </location>
</feature>
<evidence type="ECO:0000256" key="2">
    <source>
        <dbReference type="ARBA" id="ARBA00022475"/>
    </source>
</evidence>
<reference evidence="7 8" key="1">
    <citation type="journal article" date="2012" name="Appl. Environ. Microbiol.">
        <title>Draft genome sequence of a psychrotolerant sulfur-oxidizing bacterium, Sulfuricella denitrificans skB26, and proteomic insights into cold adaptation.</title>
        <authorList>
            <person name="Watanabe T."/>
            <person name="Kojima H."/>
            <person name="Fukui M."/>
        </authorList>
    </citation>
    <scope>NUCLEOTIDE SEQUENCE [LARGE SCALE GENOMIC DNA]</scope>
    <source>
        <strain evidence="8">skB26</strain>
    </source>
</reference>
<evidence type="ECO:0000256" key="5">
    <source>
        <dbReference type="ARBA" id="ARBA00023136"/>
    </source>
</evidence>
<dbReference type="AlphaFoldDB" id="S6AJP7"/>
<dbReference type="STRING" id="1163617.SCD_n00913"/>
<dbReference type="RefSeq" id="WP_009206298.1">
    <property type="nucleotide sequence ID" value="NC_022357.1"/>
</dbReference>
<evidence type="ECO:0008006" key="9">
    <source>
        <dbReference type="Google" id="ProtNLM"/>
    </source>
</evidence>
<dbReference type="Proteomes" id="UP000015559">
    <property type="component" value="Chromosome"/>
</dbReference>
<evidence type="ECO:0000313" key="8">
    <source>
        <dbReference type="Proteomes" id="UP000015559"/>
    </source>
</evidence>
<sequence>MTHKRLIDLLWLLLVALTLAGSYLGETTKPGLAITLIIALTVAIKGRIIVDHFMELKTANRMIRNLMRAYFYVLPLVIVLTTLFGDWLARLTTL</sequence>
<keyword evidence="8" id="KW-1185">Reference proteome</keyword>
<proteinExistence type="predicted"/>
<dbReference type="OrthoDB" id="8563502at2"/>
<comment type="subcellular location">
    <subcellularLocation>
        <location evidence="1">Cell membrane</location>
        <topology evidence="1">Multi-pass membrane protein</topology>
    </subcellularLocation>
</comment>
<dbReference type="InterPro" id="IPR005171">
    <property type="entry name" value="Cyt_c_oxidase_su4_prok"/>
</dbReference>
<feature type="transmembrane region" description="Helical" evidence="6">
    <location>
        <begin position="32"/>
        <end position="50"/>
    </location>
</feature>
<keyword evidence="3 6" id="KW-0812">Transmembrane</keyword>
<gene>
    <name evidence="7" type="ORF">SCD_n00913</name>
</gene>
<dbReference type="EMBL" id="AP013066">
    <property type="protein sequence ID" value="BAN34754.1"/>
    <property type="molecule type" value="Genomic_DNA"/>
</dbReference>
<evidence type="ECO:0000256" key="1">
    <source>
        <dbReference type="ARBA" id="ARBA00004651"/>
    </source>
</evidence>
<keyword evidence="4 6" id="KW-1133">Transmembrane helix</keyword>
<evidence type="ECO:0000256" key="4">
    <source>
        <dbReference type="ARBA" id="ARBA00022989"/>
    </source>
</evidence>
<name>S6AJP7_SULDS</name>
<dbReference type="HOGENOM" id="CLU_175439_2_0_4"/>
<dbReference type="KEGG" id="sdr:SCD_n00913"/>
<keyword evidence="5 6" id="KW-0472">Membrane</keyword>
<protein>
    <recommendedName>
        <fullName evidence="9">Thiosulfate reductase</fullName>
    </recommendedName>
</protein>
<accession>S6AJP7</accession>
<evidence type="ECO:0000313" key="7">
    <source>
        <dbReference type="EMBL" id="BAN34754.1"/>
    </source>
</evidence>
<keyword evidence="2" id="KW-1003">Cell membrane</keyword>
<dbReference type="Pfam" id="PF03626">
    <property type="entry name" value="COX4_pro"/>
    <property type="match status" value="1"/>
</dbReference>
<organism evidence="7 8">
    <name type="scientific">Sulfuricella denitrificans (strain DSM 22764 / NBRC 105220 / skB26)</name>
    <dbReference type="NCBI Taxonomy" id="1163617"/>
    <lineage>
        <taxon>Bacteria</taxon>
        <taxon>Pseudomonadati</taxon>
        <taxon>Pseudomonadota</taxon>
        <taxon>Betaproteobacteria</taxon>
        <taxon>Nitrosomonadales</taxon>
        <taxon>Sulfuricellaceae</taxon>
        <taxon>Sulfuricella</taxon>
    </lineage>
</organism>
<evidence type="ECO:0000256" key="3">
    <source>
        <dbReference type="ARBA" id="ARBA00022692"/>
    </source>
</evidence>
<dbReference type="eggNOG" id="ENOG503359N">
    <property type="taxonomic scope" value="Bacteria"/>
</dbReference>
<dbReference type="GO" id="GO:0005886">
    <property type="term" value="C:plasma membrane"/>
    <property type="evidence" value="ECO:0007669"/>
    <property type="project" value="UniProtKB-SubCell"/>
</dbReference>